<dbReference type="Pfam" id="PF06985">
    <property type="entry name" value="HET"/>
    <property type="match status" value="1"/>
</dbReference>
<keyword evidence="3" id="KW-1185">Reference proteome</keyword>
<dbReference type="Proteomes" id="UP000194280">
    <property type="component" value="Unassembled WGS sequence"/>
</dbReference>
<gene>
    <name evidence="2" type="ORF">BTJ68_08903</name>
</gene>
<sequence length="520" mass="59146">MTDATAIYQSLDTSKHDFRLVCVSADESGEISILLDVFSLDSPPEYLALSYCWTEHPPTIQITLNGLPFWIRPNVHDFLQRFSGERKTEWIYIDALCINQSNVTERSSQVQIMGRIFRGAKKVIAWLGGRLPNDLRVTAHRKEIEEALSALHRASFAGQDLLTFVSQPASGGYRRESVATYHRLFITFASHAYWKRLWIVQELVFAQDFLLWCGRLHLTSCQLSALNSILEGIFPHFEAFIPSIVLQRFCHIPLRGRNMDDLRRIMSISFIEHWRRDFQMDDSPRHNCDLLNAVNFTAAYDCLLPHDHIFSIVGLTSSTIVADYSMPILELYLRALAEALINLSQGPPTPEDSAIDFPIRLDLFWGNLLLNLSLSPFDPLVALTTQALGLALRLALRLPAVDAMSPEAVAKTNEMEKELRQFCHDYPSSLKNPFTVQGFVHDISLGSRAFARVKKHVKVRILHRRLNRNKAKDANLTEAGEGGRTMPCSVWVELSEKIVLEVLEAKNQQVRGQIARRIHM</sequence>
<comment type="caution">
    <text evidence="2">The sequence shown here is derived from an EMBL/GenBank/DDBJ whole genome shotgun (WGS) entry which is preliminary data.</text>
</comment>
<evidence type="ECO:0000313" key="2">
    <source>
        <dbReference type="EMBL" id="OTA30887.1"/>
    </source>
</evidence>
<name>A0A1Z5T4A6_HORWE</name>
<dbReference type="PANTHER" id="PTHR24148:SF73">
    <property type="entry name" value="HET DOMAIN PROTEIN (AFU_ORTHOLOGUE AFUA_8G01020)"/>
    <property type="match status" value="1"/>
</dbReference>
<evidence type="ECO:0000313" key="3">
    <source>
        <dbReference type="Proteomes" id="UP000194280"/>
    </source>
</evidence>
<evidence type="ECO:0000259" key="1">
    <source>
        <dbReference type="Pfam" id="PF06985"/>
    </source>
</evidence>
<dbReference type="InterPro" id="IPR052895">
    <property type="entry name" value="HetReg/Transcr_Mod"/>
</dbReference>
<dbReference type="InterPro" id="IPR010730">
    <property type="entry name" value="HET"/>
</dbReference>
<accession>A0A1Z5T4A6</accession>
<dbReference type="AlphaFoldDB" id="A0A1Z5T4A6"/>
<dbReference type="InParanoid" id="A0A1Z5T4A6"/>
<reference evidence="2 3" key="1">
    <citation type="submission" date="2017-01" db="EMBL/GenBank/DDBJ databases">
        <title>The recent genome duplication of the halophilic yeast Hortaea werneckii: insights from long-read sequencing.</title>
        <authorList>
            <person name="Sinha S."/>
            <person name="Flibotte S."/>
            <person name="Neira M."/>
            <person name="Lenassi M."/>
            <person name="Gostincar C."/>
            <person name="Stajich J.E."/>
            <person name="Nislow C.E."/>
        </authorList>
    </citation>
    <scope>NUCLEOTIDE SEQUENCE [LARGE SCALE GENOMIC DNA]</scope>
    <source>
        <strain evidence="2 3">EXF-2000</strain>
    </source>
</reference>
<dbReference type="EMBL" id="MUNK01000127">
    <property type="protein sequence ID" value="OTA30887.1"/>
    <property type="molecule type" value="Genomic_DNA"/>
</dbReference>
<dbReference type="PANTHER" id="PTHR24148">
    <property type="entry name" value="ANKYRIN REPEAT DOMAIN-CONTAINING PROTEIN 39 HOMOLOG-RELATED"/>
    <property type="match status" value="1"/>
</dbReference>
<dbReference type="VEuPathDB" id="FungiDB:BTJ68_08903"/>
<dbReference type="OrthoDB" id="2157530at2759"/>
<organism evidence="2 3">
    <name type="scientific">Hortaea werneckii EXF-2000</name>
    <dbReference type="NCBI Taxonomy" id="1157616"/>
    <lineage>
        <taxon>Eukaryota</taxon>
        <taxon>Fungi</taxon>
        <taxon>Dikarya</taxon>
        <taxon>Ascomycota</taxon>
        <taxon>Pezizomycotina</taxon>
        <taxon>Dothideomycetes</taxon>
        <taxon>Dothideomycetidae</taxon>
        <taxon>Mycosphaerellales</taxon>
        <taxon>Teratosphaeriaceae</taxon>
        <taxon>Hortaea</taxon>
    </lineage>
</organism>
<feature type="domain" description="Heterokaryon incompatibility" evidence="1">
    <location>
        <begin position="46"/>
        <end position="202"/>
    </location>
</feature>
<dbReference type="STRING" id="1157616.A0A1Z5T4A6"/>
<protein>
    <recommendedName>
        <fullName evidence="1">Heterokaryon incompatibility domain-containing protein</fullName>
    </recommendedName>
</protein>
<proteinExistence type="predicted"/>